<evidence type="ECO:0000256" key="6">
    <source>
        <dbReference type="ARBA" id="ARBA00023002"/>
    </source>
</evidence>
<dbReference type="GO" id="GO:0006633">
    <property type="term" value="P:fatty acid biosynthetic process"/>
    <property type="evidence" value="ECO:0007669"/>
    <property type="project" value="UniProtKB-KW"/>
</dbReference>
<name>X0XBV4_9ZZZZ</name>
<sequence length="162" mass="18284">AYERYARDLLRDPFYLRVERNMLWVGIYAAHAAIFFLAGFGFAWATTGSAAAGAQFGASLLVWGVLLRTVIGWHIAWSVNSITHMWGYRNYPTSDNSRNNWIVGLLSNGEGWHNNHHADQRSAAHGHKWWELDVTYLTIRAMAALGLAKDVVRPRGKLVDKS</sequence>
<keyword evidence="2" id="KW-0444">Lipid biosynthesis</keyword>
<keyword evidence="9 11" id="KW-0472">Membrane</keyword>
<accession>X0XBV4</accession>
<keyword evidence="5 11" id="KW-1133">Transmembrane helix</keyword>
<dbReference type="PANTHER" id="PTHR11351">
    <property type="entry name" value="ACYL-COA DESATURASE"/>
    <property type="match status" value="1"/>
</dbReference>
<feature type="non-terminal residue" evidence="13">
    <location>
        <position position="1"/>
    </location>
</feature>
<dbReference type="GO" id="GO:0016717">
    <property type="term" value="F:oxidoreductase activity, acting on paired donors, with oxidation of a pair of donors resulting in the reduction of molecular oxygen to two molecules of water"/>
    <property type="evidence" value="ECO:0007669"/>
    <property type="project" value="InterPro"/>
</dbReference>
<comment type="subcellular location">
    <subcellularLocation>
        <location evidence="1">Membrane</location>
        <topology evidence="1">Multi-pass membrane protein</topology>
    </subcellularLocation>
</comment>
<dbReference type="Pfam" id="PF00487">
    <property type="entry name" value="FA_desaturase"/>
    <property type="match status" value="1"/>
</dbReference>
<dbReference type="PANTHER" id="PTHR11351:SF31">
    <property type="entry name" value="DESATURASE 1, ISOFORM A-RELATED"/>
    <property type="match status" value="1"/>
</dbReference>
<dbReference type="GO" id="GO:0016020">
    <property type="term" value="C:membrane"/>
    <property type="evidence" value="ECO:0007669"/>
    <property type="project" value="UniProtKB-SubCell"/>
</dbReference>
<organism evidence="13">
    <name type="scientific">marine sediment metagenome</name>
    <dbReference type="NCBI Taxonomy" id="412755"/>
    <lineage>
        <taxon>unclassified sequences</taxon>
        <taxon>metagenomes</taxon>
        <taxon>ecological metagenomes</taxon>
    </lineage>
</organism>
<keyword evidence="3 11" id="KW-0812">Transmembrane</keyword>
<evidence type="ECO:0000256" key="11">
    <source>
        <dbReference type="SAM" id="Phobius"/>
    </source>
</evidence>
<evidence type="ECO:0000256" key="5">
    <source>
        <dbReference type="ARBA" id="ARBA00022989"/>
    </source>
</evidence>
<gene>
    <name evidence="13" type="ORF">S01H1_65943</name>
</gene>
<keyword evidence="10" id="KW-0275">Fatty acid biosynthesis</keyword>
<dbReference type="EMBL" id="BARS01043571">
    <property type="protein sequence ID" value="GAG40664.1"/>
    <property type="molecule type" value="Genomic_DNA"/>
</dbReference>
<keyword evidence="4" id="KW-0276">Fatty acid metabolism</keyword>
<evidence type="ECO:0000256" key="7">
    <source>
        <dbReference type="ARBA" id="ARBA00023004"/>
    </source>
</evidence>
<evidence type="ECO:0000259" key="12">
    <source>
        <dbReference type="Pfam" id="PF00487"/>
    </source>
</evidence>
<reference evidence="13" key="1">
    <citation type="journal article" date="2014" name="Front. Microbiol.">
        <title>High frequency of phylogenetically diverse reductive dehalogenase-homologous genes in deep subseafloor sedimentary metagenomes.</title>
        <authorList>
            <person name="Kawai M."/>
            <person name="Futagami T."/>
            <person name="Toyoda A."/>
            <person name="Takaki Y."/>
            <person name="Nishi S."/>
            <person name="Hori S."/>
            <person name="Arai W."/>
            <person name="Tsubouchi T."/>
            <person name="Morono Y."/>
            <person name="Uchiyama I."/>
            <person name="Ito T."/>
            <person name="Fujiyama A."/>
            <person name="Inagaki F."/>
            <person name="Takami H."/>
        </authorList>
    </citation>
    <scope>NUCLEOTIDE SEQUENCE</scope>
    <source>
        <strain evidence="13">Expedition CK06-06</strain>
    </source>
</reference>
<evidence type="ECO:0000313" key="13">
    <source>
        <dbReference type="EMBL" id="GAG40664.1"/>
    </source>
</evidence>
<evidence type="ECO:0000256" key="1">
    <source>
        <dbReference type="ARBA" id="ARBA00004141"/>
    </source>
</evidence>
<dbReference type="InterPro" id="IPR005804">
    <property type="entry name" value="FA_desaturase_dom"/>
</dbReference>
<comment type="caution">
    <text evidence="13">The sequence shown here is derived from an EMBL/GenBank/DDBJ whole genome shotgun (WGS) entry which is preliminary data.</text>
</comment>
<feature type="domain" description="Fatty acid desaturase" evidence="12">
    <location>
        <begin position="9"/>
        <end position="140"/>
    </location>
</feature>
<dbReference type="PRINTS" id="PR00075">
    <property type="entry name" value="FACDDSATRASE"/>
</dbReference>
<feature type="transmembrane region" description="Helical" evidence="11">
    <location>
        <begin position="56"/>
        <end position="79"/>
    </location>
</feature>
<feature type="transmembrane region" description="Helical" evidence="11">
    <location>
        <begin position="21"/>
        <end position="44"/>
    </location>
</feature>
<dbReference type="CDD" id="cd03505">
    <property type="entry name" value="Delta9-FADS-like"/>
    <property type="match status" value="1"/>
</dbReference>
<dbReference type="InterPro" id="IPR015876">
    <property type="entry name" value="Acyl-CoA_DS"/>
</dbReference>
<keyword evidence="7" id="KW-0408">Iron</keyword>
<evidence type="ECO:0000256" key="4">
    <source>
        <dbReference type="ARBA" id="ARBA00022832"/>
    </source>
</evidence>
<evidence type="ECO:0000256" key="10">
    <source>
        <dbReference type="ARBA" id="ARBA00023160"/>
    </source>
</evidence>
<keyword evidence="6" id="KW-0560">Oxidoreductase</keyword>
<evidence type="ECO:0000256" key="9">
    <source>
        <dbReference type="ARBA" id="ARBA00023136"/>
    </source>
</evidence>
<keyword evidence="8" id="KW-0443">Lipid metabolism</keyword>
<proteinExistence type="predicted"/>
<evidence type="ECO:0000256" key="3">
    <source>
        <dbReference type="ARBA" id="ARBA00022692"/>
    </source>
</evidence>
<protein>
    <recommendedName>
        <fullName evidence="12">Fatty acid desaturase domain-containing protein</fullName>
    </recommendedName>
</protein>
<dbReference type="AlphaFoldDB" id="X0XBV4"/>
<evidence type="ECO:0000256" key="2">
    <source>
        <dbReference type="ARBA" id="ARBA00022516"/>
    </source>
</evidence>
<evidence type="ECO:0000256" key="8">
    <source>
        <dbReference type="ARBA" id="ARBA00023098"/>
    </source>
</evidence>